<organism evidence="1 2">
    <name type="scientific">Paraglomus brasilianum</name>
    <dbReference type="NCBI Taxonomy" id="144538"/>
    <lineage>
        <taxon>Eukaryota</taxon>
        <taxon>Fungi</taxon>
        <taxon>Fungi incertae sedis</taxon>
        <taxon>Mucoromycota</taxon>
        <taxon>Glomeromycotina</taxon>
        <taxon>Glomeromycetes</taxon>
        <taxon>Paraglomerales</taxon>
        <taxon>Paraglomeraceae</taxon>
        <taxon>Paraglomus</taxon>
    </lineage>
</organism>
<dbReference type="OrthoDB" id="2315391at2759"/>
<keyword evidence="2" id="KW-1185">Reference proteome</keyword>
<reference evidence="1" key="1">
    <citation type="submission" date="2021-06" db="EMBL/GenBank/DDBJ databases">
        <authorList>
            <person name="Kallberg Y."/>
            <person name="Tangrot J."/>
            <person name="Rosling A."/>
        </authorList>
    </citation>
    <scope>NUCLEOTIDE SEQUENCE</scope>
    <source>
        <strain evidence="1">BR232B</strain>
    </source>
</reference>
<evidence type="ECO:0000313" key="1">
    <source>
        <dbReference type="EMBL" id="CAG8655237.1"/>
    </source>
</evidence>
<name>A0A9N9E0L8_9GLOM</name>
<evidence type="ECO:0000313" key="2">
    <source>
        <dbReference type="Proteomes" id="UP000789739"/>
    </source>
</evidence>
<dbReference type="AlphaFoldDB" id="A0A9N9E0L8"/>
<accession>A0A9N9E0L8</accession>
<comment type="caution">
    <text evidence="1">The sequence shown here is derived from an EMBL/GenBank/DDBJ whole genome shotgun (WGS) entry which is preliminary data.</text>
</comment>
<dbReference type="Proteomes" id="UP000789739">
    <property type="component" value="Unassembled WGS sequence"/>
</dbReference>
<proteinExistence type="predicted"/>
<gene>
    <name evidence="1" type="ORF">PBRASI_LOCUS10477</name>
</gene>
<dbReference type="EMBL" id="CAJVPI010003175">
    <property type="protein sequence ID" value="CAG8655237.1"/>
    <property type="molecule type" value="Genomic_DNA"/>
</dbReference>
<sequence>MDQVDGRFVAQYLRKNPTATDNDIIEAYEKQQGGDGAVKDVIDKIVLKNTIRLPAVGLGDFMPLEDRDFDGAFKIITKNVEKCINGSVSKADFHFLVSGGAPGIGKTRFGKELFNNLKEHDHWIPIQWSRSRLNFEYIHLDFGNGIQLNEYDDDLTPTVIIGLRIAYTFFVEGQYMIKFETFRDRVDKYVDIFKVSNVLDNIWEQLGLQADQQFFLFLHIDEFQLVDQWDEQVMNRGKPGKELFKNMINCLAPFMLAPPTPIFVQTFLSGTAPQVVVEAKETSKVSFAFVRCPLLSFKAIIRIVDHYAGKFGAEKFCCGQYKWMLCRHFLRLLEDTGGLPRALELLFDECFAVGGGQNFFHNIYKQPFNTIFANIKSGLQNRYNIYETVKKNRSLALELLYHCIEAIPVSRKQCLDPIDQNATIENLERNAHIILNPCHDNPTEFIIKMPFFFICIYNDILQIVEQKLAETFDLQKEMYWQEWELFVAFHVAFRTNLMIKRRKQMAYLKDLYRGALGTQATLDLEVNLKNLSVHLAQEQFPCSILTDKFNSETINWENGENLIVNGSSAKWGDVFVVRTITPNQPTVIAPGLEKQLHIFQCKYDYLSEEFTGEDLANEEIKNLENSIATQGDLRRKLAEHRHITILFTTQPFTPSISRDSSLVIAMDNFEKYFGPVFTSRAVFFSTKDVNPNFSEPKRMEKYIPGVGEVTSKEVVENRPYTSEDDFYGKHSRAKRGMEYYKQNHPGKKRKLSFFPFDAL</sequence>
<protein>
    <submittedName>
        <fullName evidence="1">117_t:CDS:1</fullName>
    </submittedName>
</protein>